<accession>A0A3M6VLK7</accession>
<dbReference type="VEuPathDB" id="FungiDB:DD237_004771"/>
<sequence length="406" mass="46937">MSKSTDHHAVVEEEFLKLEYVLNQTAGDTSACLKLLKKHLSEYDSRNSNHLSNTATSYMKKDIRMAKDAASSLKHVADEMSKNRTKTEVSSARNMMNATAKAMETLKITARNYDKESKQSKGIKGTIDAAMGGHHNKDKDEKHDKKEDEKHDKKKDEKHDKEMIDKYDKKEDEKHDKKKDEKHGSYGKDEKYDKKKDGKHDKKKDEKHGSYDDKYDKKKDEKHGSYGKDEKYDKKKDGKHDKKKDEKHGSYGKDEKHDKKKEGKHDEKHGPDGKDEKHDKKKDEKHDKEKDEKHEKKKDEKHEKKKDEKHGLFGKDYTYKDGGLLDTKDKNGGGILGSTDTVEVLVEKTLHDNFSLTALDHQITATEKALSPSMMERAKEKIHDVKEKLTGDKTSPTQKTHHFKHM</sequence>
<dbReference type="Proteomes" id="UP000282087">
    <property type="component" value="Unassembled WGS sequence"/>
</dbReference>
<dbReference type="EMBL" id="QLLG01000162">
    <property type="protein sequence ID" value="RMX67589.1"/>
    <property type="molecule type" value="Genomic_DNA"/>
</dbReference>
<evidence type="ECO:0000313" key="3">
    <source>
        <dbReference type="EMBL" id="RQM12468.1"/>
    </source>
</evidence>
<proteinExistence type="predicted"/>
<dbReference type="Proteomes" id="UP000286097">
    <property type="component" value="Unassembled WGS sequence"/>
</dbReference>
<evidence type="ECO:0000313" key="2">
    <source>
        <dbReference type="EMBL" id="RMX67589.1"/>
    </source>
</evidence>
<dbReference type="EMBL" id="QKXF01000331">
    <property type="protein sequence ID" value="RQM12468.1"/>
    <property type="molecule type" value="Genomic_DNA"/>
</dbReference>
<feature type="compositionally biased region" description="Basic and acidic residues" evidence="1">
    <location>
        <begin position="135"/>
        <end position="319"/>
    </location>
</feature>
<name>A0A3M6VLK7_9STRA</name>
<evidence type="ECO:0000313" key="4">
    <source>
        <dbReference type="Proteomes" id="UP000282087"/>
    </source>
</evidence>
<evidence type="ECO:0000256" key="1">
    <source>
        <dbReference type="SAM" id="MobiDB-lite"/>
    </source>
</evidence>
<protein>
    <submittedName>
        <fullName evidence="2">Uncharacterized protein</fullName>
    </submittedName>
</protein>
<comment type="caution">
    <text evidence="2">The sequence shown here is derived from an EMBL/GenBank/DDBJ whole genome shotgun (WGS) entry which is preliminary data.</text>
</comment>
<evidence type="ECO:0000313" key="5">
    <source>
        <dbReference type="Proteomes" id="UP000286097"/>
    </source>
</evidence>
<keyword evidence="4" id="KW-1185">Reference proteome</keyword>
<gene>
    <name evidence="3" type="ORF">DD237_004771</name>
    <name evidence="2" type="ORF">DD238_001591</name>
</gene>
<dbReference type="STRING" id="542832.A0A3M6VLK7"/>
<organism evidence="2 4">
    <name type="scientific">Peronospora effusa</name>
    <dbReference type="NCBI Taxonomy" id="542832"/>
    <lineage>
        <taxon>Eukaryota</taxon>
        <taxon>Sar</taxon>
        <taxon>Stramenopiles</taxon>
        <taxon>Oomycota</taxon>
        <taxon>Peronosporomycetes</taxon>
        <taxon>Peronosporales</taxon>
        <taxon>Peronosporaceae</taxon>
        <taxon>Peronospora</taxon>
    </lineage>
</organism>
<reference evidence="4 5" key="1">
    <citation type="submission" date="2018-06" db="EMBL/GenBank/DDBJ databases">
        <title>Comparative genomics of downy mildews reveals potential adaptations to biotrophy.</title>
        <authorList>
            <person name="Fletcher K."/>
            <person name="Klosterman S.J."/>
            <person name="Derevnina L."/>
            <person name="Martin F."/>
            <person name="Koike S."/>
            <person name="Reyes Chin-Wo S."/>
            <person name="Mou B."/>
            <person name="Michelmore R."/>
        </authorList>
    </citation>
    <scope>NUCLEOTIDE SEQUENCE [LARGE SCALE GENOMIC DNA]</scope>
    <source>
        <strain evidence="3 5">R13</strain>
        <strain evidence="2 4">R14</strain>
    </source>
</reference>
<dbReference type="AlphaFoldDB" id="A0A3M6VLK7"/>
<feature type="region of interest" description="Disordered" evidence="1">
    <location>
        <begin position="111"/>
        <end position="336"/>
    </location>
</feature>